<feature type="region of interest" description="Disordered" evidence="1">
    <location>
        <begin position="591"/>
        <end position="610"/>
    </location>
</feature>
<evidence type="ECO:0000313" key="7">
    <source>
        <dbReference type="Proteomes" id="UP000294155"/>
    </source>
</evidence>
<evidence type="ECO:0000259" key="3">
    <source>
        <dbReference type="Pfam" id="PF10988"/>
    </source>
</evidence>
<dbReference type="EMBL" id="SEWE01000045">
    <property type="protein sequence ID" value="RYU77714.1"/>
    <property type="molecule type" value="Genomic_DNA"/>
</dbReference>
<feature type="domain" description="PspC-related transmembrane region" evidence="4">
    <location>
        <begin position="35"/>
        <end position="176"/>
    </location>
</feature>
<feature type="domain" description="Putative auto-transporter adhesin head GIN" evidence="3">
    <location>
        <begin position="408"/>
        <end position="592"/>
    </location>
</feature>
<dbReference type="Pfam" id="PF10988">
    <property type="entry name" value="DUF2807"/>
    <property type="match status" value="1"/>
</dbReference>
<organism evidence="6 7">
    <name type="scientific">Hymenobacter persicinus</name>
    <dbReference type="NCBI Taxonomy" id="2025506"/>
    <lineage>
        <taxon>Bacteria</taxon>
        <taxon>Pseudomonadati</taxon>
        <taxon>Bacteroidota</taxon>
        <taxon>Cytophagia</taxon>
        <taxon>Cytophagales</taxon>
        <taxon>Hymenobacteraceae</taxon>
        <taxon>Hymenobacter</taxon>
    </lineage>
</organism>
<dbReference type="OrthoDB" id="5772680at2"/>
<comment type="caution">
    <text evidence="6">The sequence shown here is derived from an EMBL/GenBank/DDBJ whole genome shotgun (WGS) entry which is preliminary data.</text>
</comment>
<dbReference type="InterPro" id="IPR054319">
    <property type="entry name" value="PspC-rel_ToastRack"/>
</dbReference>
<keyword evidence="2" id="KW-1133">Transmembrane helix</keyword>
<dbReference type="Proteomes" id="UP000294155">
    <property type="component" value="Unassembled WGS sequence"/>
</dbReference>
<sequence>MSDKMRMRGDAVTLSGIDNNLRNTAFTAESGEAAGNANRPLGLFLEDLFRNLRPLLNFIGSAIRIFAGAMLILIGLSLLVGFTIALAAGLGWIPESQNIVMGDVPVHILIRDLPGWSILAFYMAAIIPAISMLLSGLGLLLRRTVLTRTVGLSLFGLWLLSVIGCIFSVARISHNFQNEGQQVQQQSFPGLSATPTLFLDTRHVDRSNDQDVEIEFVPADSGAVVSVDKTFSAKGATEAEGARTAATSMGYTVRQANDTTLVFDDHFSFLPEASYRDQNLRLTVHLPRNKTFRLSEDFSYWMNSANFVNDQRPEKPENHLFRLRNNQLECVDCSAEDLRGDDFGDEYDEDTDTTDEVVNIHTDEGNMRVRVNTDNDNVGVSFDIPKSNFSANPAEYGSGRRTFNLSGFRQIEASGAYRVYVRQGSAFKVEAAGTDSDLRNLRVDTNGDQLTIHSLRSSFFGNFTSNRKPILVRVELPELRYLELNGACRANVAGFRGQPLKVEQSGACNAALAVDVPQLTLDLSGACQTDLRGSATELKVEGTGVCQINALELKSQRAEVELSGMSKAKVNVTDRLRADLSGASRLGYAGKPTSVRKEVSGSSRVTSLVD</sequence>
<dbReference type="Pfam" id="PF22571">
    <property type="entry name" value="LiaI-LiaF-TM_PspC"/>
    <property type="match status" value="1"/>
</dbReference>
<name>A0A4Q5L7Y2_9BACT</name>
<dbReference type="AlphaFoldDB" id="A0A4Q5L7Y2"/>
<evidence type="ECO:0000259" key="5">
    <source>
        <dbReference type="Pfam" id="PF22744"/>
    </source>
</evidence>
<accession>A0A4Q5L7Y2</accession>
<dbReference type="InterPro" id="IPR054321">
    <property type="entry name" value="PspC-rel_TM"/>
</dbReference>
<feature type="domain" description="PspC-related ToastRack" evidence="5">
    <location>
        <begin position="201"/>
        <end position="335"/>
    </location>
</feature>
<evidence type="ECO:0000259" key="4">
    <source>
        <dbReference type="Pfam" id="PF22571"/>
    </source>
</evidence>
<feature type="transmembrane region" description="Helical" evidence="2">
    <location>
        <begin position="113"/>
        <end position="140"/>
    </location>
</feature>
<keyword evidence="2" id="KW-0812">Transmembrane</keyword>
<keyword evidence="7" id="KW-1185">Reference proteome</keyword>
<evidence type="ECO:0000256" key="2">
    <source>
        <dbReference type="SAM" id="Phobius"/>
    </source>
</evidence>
<keyword evidence="2" id="KW-0472">Membrane</keyword>
<reference evidence="6 7" key="1">
    <citation type="submission" date="2019-02" db="EMBL/GenBank/DDBJ databases">
        <title>Bacterial novel species isolated from soil.</title>
        <authorList>
            <person name="Jung H.-Y."/>
        </authorList>
    </citation>
    <scope>NUCLEOTIDE SEQUENCE [LARGE SCALE GENOMIC DNA]</scope>
    <source>
        <strain evidence="6 7">1-3-3-3</strain>
    </source>
</reference>
<proteinExistence type="predicted"/>
<dbReference type="Gene3D" id="2.160.20.120">
    <property type="match status" value="1"/>
</dbReference>
<evidence type="ECO:0000256" key="1">
    <source>
        <dbReference type="SAM" id="MobiDB-lite"/>
    </source>
</evidence>
<protein>
    <submittedName>
        <fullName evidence="6">DUF2807 domain-containing protein</fullName>
    </submittedName>
</protein>
<evidence type="ECO:0000313" key="6">
    <source>
        <dbReference type="EMBL" id="RYU77714.1"/>
    </source>
</evidence>
<gene>
    <name evidence="6" type="ORF">EWM57_17140</name>
</gene>
<dbReference type="InterPro" id="IPR021255">
    <property type="entry name" value="DUF2807"/>
</dbReference>
<feature type="transmembrane region" description="Helical" evidence="2">
    <location>
        <begin position="65"/>
        <end position="93"/>
    </location>
</feature>
<feature type="transmembrane region" description="Helical" evidence="2">
    <location>
        <begin position="152"/>
        <end position="172"/>
    </location>
</feature>
<feature type="compositionally biased region" description="Polar residues" evidence="1">
    <location>
        <begin position="600"/>
        <end position="610"/>
    </location>
</feature>
<dbReference type="Pfam" id="PF22744">
    <property type="entry name" value="Toast-rack_PspC-Cterm"/>
    <property type="match status" value="1"/>
</dbReference>